<dbReference type="EMBL" id="CAADRA010006765">
    <property type="protein sequence ID" value="VFT96853.1"/>
    <property type="molecule type" value="Genomic_DNA"/>
</dbReference>
<dbReference type="PANTHER" id="PTHR46984:SF1">
    <property type="entry name" value="LEUCINE-RICH REPEAT-CONTAINING PROTEIN 71"/>
    <property type="match status" value="1"/>
</dbReference>
<dbReference type="OrthoDB" id="120976at2759"/>
<protein>
    <submittedName>
        <fullName evidence="2">Aste57867_20158 protein</fullName>
    </submittedName>
</protein>
<evidence type="ECO:0000313" key="3">
    <source>
        <dbReference type="Proteomes" id="UP000332933"/>
    </source>
</evidence>
<name>A0A485LEC2_9STRA</name>
<evidence type="ECO:0000313" key="2">
    <source>
        <dbReference type="EMBL" id="VFT96853.1"/>
    </source>
</evidence>
<dbReference type="PANTHER" id="PTHR46984">
    <property type="entry name" value="LEUCINE-RICH REPEAT-CONTAINING PROTEIN 71"/>
    <property type="match status" value="1"/>
</dbReference>
<dbReference type="Pfam" id="PF13516">
    <property type="entry name" value="LRR_6"/>
    <property type="match status" value="2"/>
</dbReference>
<dbReference type="InterPro" id="IPR032675">
    <property type="entry name" value="LRR_dom_sf"/>
</dbReference>
<evidence type="ECO:0000313" key="1">
    <source>
        <dbReference type="EMBL" id="KAF0688288.1"/>
    </source>
</evidence>
<accession>A0A485LEC2</accession>
<dbReference type="SUPFAM" id="SSF52047">
    <property type="entry name" value="RNI-like"/>
    <property type="match status" value="1"/>
</dbReference>
<reference evidence="1" key="2">
    <citation type="submission" date="2019-06" db="EMBL/GenBank/DDBJ databases">
        <title>Genomics analysis of Aphanomyces spp. identifies a new class of oomycete effector associated with host adaptation.</title>
        <authorList>
            <person name="Gaulin E."/>
        </authorList>
    </citation>
    <scope>NUCLEOTIDE SEQUENCE</scope>
    <source>
        <strain evidence="1">CBS 578.67</strain>
    </source>
</reference>
<dbReference type="SMART" id="SM00368">
    <property type="entry name" value="LRR_RI"/>
    <property type="match status" value="3"/>
</dbReference>
<dbReference type="Gene3D" id="3.80.10.10">
    <property type="entry name" value="Ribonuclease Inhibitor"/>
    <property type="match status" value="1"/>
</dbReference>
<dbReference type="EMBL" id="VJMH01006742">
    <property type="protein sequence ID" value="KAF0688288.1"/>
    <property type="molecule type" value="Genomic_DNA"/>
</dbReference>
<sequence length="368" mass="40622">MFAVWSVQNNDVQFAMEDKELQDAVQGFQPQKSFRKDYLNYCKLLHVTPHPKLCPRLDEEDKDLLNQSYDDADVDVINVGNWMLDTASLRVMTLALQYAPSVHTVQLFNVSLSVAQLRFVCEKFPAISTLKTLQLEWNAITPPPDELDHTTCFASLLAPQASFTSLSLRANGITPAGTIAIAEMLKTNTKLIVLNLFSNLMQDEGATALSYALTENHTLLHLSVANNGITAQGCMALARGVTKYILRDDQLLHLADMEVQIQAALEAAKKQKKKLDRADVVKELNLPETDTVDGVVYGMGNATIQSLTMSGNGMATLDELVPLSKLLDDHQAKLKTHLHVVKAQRMFPRSVVGGAATMKQALSEFLLL</sequence>
<dbReference type="AlphaFoldDB" id="A0A485LEC2"/>
<dbReference type="Proteomes" id="UP000332933">
    <property type="component" value="Unassembled WGS sequence"/>
</dbReference>
<keyword evidence="3" id="KW-1185">Reference proteome</keyword>
<organism evidence="2 3">
    <name type="scientific">Aphanomyces stellatus</name>
    <dbReference type="NCBI Taxonomy" id="120398"/>
    <lineage>
        <taxon>Eukaryota</taxon>
        <taxon>Sar</taxon>
        <taxon>Stramenopiles</taxon>
        <taxon>Oomycota</taxon>
        <taxon>Saprolegniomycetes</taxon>
        <taxon>Saprolegniales</taxon>
        <taxon>Verrucalvaceae</taxon>
        <taxon>Aphanomyces</taxon>
    </lineage>
</organism>
<dbReference type="InterPro" id="IPR001611">
    <property type="entry name" value="Leu-rich_rpt"/>
</dbReference>
<reference evidence="2 3" key="1">
    <citation type="submission" date="2019-03" db="EMBL/GenBank/DDBJ databases">
        <authorList>
            <person name="Gaulin E."/>
            <person name="Dumas B."/>
        </authorList>
    </citation>
    <scope>NUCLEOTIDE SEQUENCE [LARGE SCALE GENOMIC DNA]</scope>
    <source>
        <strain evidence="2">CBS 568.67</strain>
    </source>
</reference>
<proteinExistence type="predicted"/>
<gene>
    <name evidence="2" type="primary">Aste57867_20158</name>
    <name evidence="1" type="ORF">As57867_020092</name>
    <name evidence="2" type="ORF">ASTE57867_20158</name>
</gene>
<dbReference type="InterPro" id="IPR053040">
    <property type="entry name" value="LRR-containing_protein_71"/>
</dbReference>